<name>A0A2S7XS70_9GAMM</name>
<dbReference type="EMBL" id="PPGH01000035">
    <property type="protein sequence ID" value="PQJ96393.1"/>
    <property type="molecule type" value="Genomic_DNA"/>
</dbReference>
<comment type="caution">
    <text evidence="2">The sequence shown here is derived from an EMBL/GenBank/DDBJ whole genome shotgun (WGS) entry which is preliminary data.</text>
</comment>
<dbReference type="SUPFAM" id="SSF109604">
    <property type="entry name" value="HD-domain/PDEase-like"/>
    <property type="match status" value="1"/>
</dbReference>
<dbReference type="Gene3D" id="1.10.3210.10">
    <property type="entry name" value="Hypothetical protein af1432"/>
    <property type="match status" value="1"/>
</dbReference>
<reference evidence="2 3" key="1">
    <citation type="submission" date="2018-01" db="EMBL/GenBank/DDBJ databases">
        <title>The complete genome sequence of Chromatium okenii LaCa, a purple sulfur bacterium with a turbulent life.</title>
        <authorList>
            <person name="Luedin S.M."/>
            <person name="Liechti N."/>
            <person name="Storelli N."/>
            <person name="Danza F."/>
            <person name="Wittwer M."/>
            <person name="Pothier J.F."/>
            <person name="Tonolla M.A."/>
        </authorList>
    </citation>
    <scope>NUCLEOTIDE SEQUENCE [LARGE SCALE GENOMIC DNA]</scope>
    <source>
        <strain evidence="2 3">LaCa</strain>
    </source>
</reference>
<evidence type="ECO:0000313" key="2">
    <source>
        <dbReference type="EMBL" id="PQJ96393.1"/>
    </source>
</evidence>
<dbReference type="PROSITE" id="PS51832">
    <property type="entry name" value="HD_GYP"/>
    <property type="match status" value="1"/>
</dbReference>
<evidence type="ECO:0000259" key="1">
    <source>
        <dbReference type="PROSITE" id="PS51832"/>
    </source>
</evidence>
<dbReference type="InterPro" id="IPR003607">
    <property type="entry name" value="HD/PDEase_dom"/>
</dbReference>
<gene>
    <name evidence="2" type="ORF">CXB77_09295</name>
</gene>
<dbReference type="InterPro" id="IPR021812">
    <property type="entry name" value="DUF3391"/>
</dbReference>
<dbReference type="Pfam" id="PF11871">
    <property type="entry name" value="DUF3391"/>
    <property type="match status" value="1"/>
</dbReference>
<dbReference type="PANTHER" id="PTHR43155:SF2">
    <property type="entry name" value="CYCLIC DI-GMP PHOSPHODIESTERASE PA4108"/>
    <property type="match status" value="1"/>
</dbReference>
<proteinExistence type="predicted"/>
<sequence length="420" mass="46822">MSDSQAQFIEVDALRVGMYIYLDLGWIGHPFALNNFKIISASQIETIRGLGVQRLRWSPERSDLELPTPSPPSAAEIEAEAKSAALADHRQRLLDQRATLQHCEREFSNATQTFRHLLKQVQHQPTVAGELAEEMVSGLVGNLFEQSESFIRLLSEKAGEHASLHTINVTVIALLLGKRLGLDATALKPLGLGALLHDIGKIALPERLRWRDKGLTTAEHRLFQQHALYGAEMATRMGLDDAVCAIIAQHHEYMDGSGFPEQLAGDALSPASRILSLVNHYDNLCNPTNPVTAMTPHKVLALMFAHNQHKFDSNYLGVFIRMMGVYPPGSLVLLTDNRYALVVSVNSARPLKPRVLIYDPQLPSEDALIVDLEMESTLGIRLSLKPLQLPRAVFDYLSPGQRLCYFFERARNLVDTQEVR</sequence>
<dbReference type="OrthoDB" id="9802066at2"/>
<protein>
    <submittedName>
        <fullName evidence="2">Phosphohydrolase</fullName>
    </submittedName>
</protein>
<dbReference type="CDD" id="cd00077">
    <property type="entry name" value="HDc"/>
    <property type="match status" value="1"/>
</dbReference>
<dbReference type="Proteomes" id="UP000239936">
    <property type="component" value="Unassembled WGS sequence"/>
</dbReference>
<accession>A0A2S7XS70</accession>
<dbReference type="GO" id="GO:0008081">
    <property type="term" value="F:phosphoric diester hydrolase activity"/>
    <property type="evidence" value="ECO:0007669"/>
    <property type="project" value="UniProtKB-ARBA"/>
</dbReference>
<dbReference type="AlphaFoldDB" id="A0A2S7XS70"/>
<dbReference type="InterPro" id="IPR006675">
    <property type="entry name" value="HDIG_dom"/>
</dbReference>
<evidence type="ECO:0000313" key="3">
    <source>
        <dbReference type="Proteomes" id="UP000239936"/>
    </source>
</evidence>
<dbReference type="RefSeq" id="WP_105074015.1">
    <property type="nucleotide sequence ID" value="NZ_PPGH01000035.1"/>
</dbReference>
<dbReference type="Pfam" id="PF13487">
    <property type="entry name" value="HD_5"/>
    <property type="match status" value="1"/>
</dbReference>
<keyword evidence="3" id="KW-1185">Reference proteome</keyword>
<keyword evidence="2" id="KW-0378">Hydrolase</keyword>
<organism evidence="2 3">
    <name type="scientific">Chromatium okenii</name>
    <dbReference type="NCBI Taxonomy" id="61644"/>
    <lineage>
        <taxon>Bacteria</taxon>
        <taxon>Pseudomonadati</taxon>
        <taxon>Pseudomonadota</taxon>
        <taxon>Gammaproteobacteria</taxon>
        <taxon>Chromatiales</taxon>
        <taxon>Chromatiaceae</taxon>
        <taxon>Chromatium</taxon>
    </lineage>
</organism>
<dbReference type="InterPro" id="IPR037522">
    <property type="entry name" value="HD_GYP_dom"/>
</dbReference>
<dbReference type="PANTHER" id="PTHR43155">
    <property type="entry name" value="CYCLIC DI-GMP PHOSPHODIESTERASE PA4108-RELATED"/>
    <property type="match status" value="1"/>
</dbReference>
<dbReference type="NCBIfam" id="TIGR00277">
    <property type="entry name" value="HDIG"/>
    <property type="match status" value="1"/>
</dbReference>
<feature type="domain" description="HD-GYP" evidence="1">
    <location>
        <begin position="140"/>
        <end position="335"/>
    </location>
</feature>